<keyword evidence="2" id="KW-1185">Reference proteome</keyword>
<dbReference type="RefSeq" id="WP_191813799.1">
    <property type="nucleotide sequence ID" value="NZ_JACSQT010000004.1"/>
</dbReference>
<gene>
    <name evidence="1" type="ORF">H9655_10790</name>
</gene>
<dbReference type="EMBL" id="JACSQT010000004">
    <property type="protein sequence ID" value="MBD7937511.1"/>
    <property type="molecule type" value="Genomic_DNA"/>
</dbReference>
<accession>A0ABR8QPQ0</accession>
<dbReference type="Pfam" id="PF14101">
    <property type="entry name" value="DUF4275"/>
    <property type="match status" value="1"/>
</dbReference>
<proteinExistence type="predicted"/>
<comment type="caution">
    <text evidence="1">The sequence shown here is derived from an EMBL/GenBank/DDBJ whole genome shotgun (WGS) entry which is preliminary data.</text>
</comment>
<evidence type="ECO:0000313" key="1">
    <source>
        <dbReference type="EMBL" id="MBD7937511.1"/>
    </source>
</evidence>
<dbReference type="InterPro" id="IPR025454">
    <property type="entry name" value="DUF4275"/>
</dbReference>
<organism evidence="1 2">
    <name type="scientific">Cytobacillus stercorigallinarum</name>
    <dbReference type="NCBI Taxonomy" id="2762240"/>
    <lineage>
        <taxon>Bacteria</taxon>
        <taxon>Bacillati</taxon>
        <taxon>Bacillota</taxon>
        <taxon>Bacilli</taxon>
        <taxon>Bacillales</taxon>
        <taxon>Bacillaceae</taxon>
        <taxon>Cytobacillus</taxon>
    </lineage>
</organism>
<dbReference type="Proteomes" id="UP000657931">
    <property type="component" value="Unassembled WGS sequence"/>
</dbReference>
<protein>
    <submittedName>
        <fullName evidence="1">DUF4275 family protein</fullName>
    </submittedName>
</protein>
<evidence type="ECO:0000313" key="2">
    <source>
        <dbReference type="Proteomes" id="UP000657931"/>
    </source>
</evidence>
<sequence>MDLVTRLRDRGVKVTEIPKWGPYLQYRWEQSFASHLNKSEKEAIHLYDKERICGFLWHVFSYETVVCLEGEQARGRLEQMKNMSCYIFYEMEDAAYIIDRVTSLKAIDFERERDIYVVDVDFTWTYIRPHESPWYGPYFYCHNKVERR</sequence>
<reference evidence="1 2" key="1">
    <citation type="submission" date="2020-08" db="EMBL/GenBank/DDBJ databases">
        <title>A Genomic Blueprint of the Chicken Gut Microbiome.</title>
        <authorList>
            <person name="Gilroy R."/>
            <person name="Ravi A."/>
            <person name="Getino M."/>
            <person name="Pursley I."/>
            <person name="Horton D.L."/>
            <person name="Alikhan N.-F."/>
            <person name="Baker D."/>
            <person name="Gharbi K."/>
            <person name="Hall N."/>
            <person name="Watson M."/>
            <person name="Adriaenssens E.M."/>
            <person name="Foster-Nyarko E."/>
            <person name="Jarju S."/>
            <person name="Secka A."/>
            <person name="Antonio M."/>
            <person name="Oren A."/>
            <person name="Chaudhuri R."/>
            <person name="La Ragione R.M."/>
            <person name="Hildebrand F."/>
            <person name="Pallen M.J."/>
        </authorList>
    </citation>
    <scope>NUCLEOTIDE SEQUENCE [LARGE SCALE GENOMIC DNA]</scope>
    <source>
        <strain evidence="1 2">Sa5YUA1</strain>
    </source>
</reference>
<name>A0ABR8QPQ0_9BACI</name>